<reference evidence="3 4" key="1">
    <citation type="submission" date="2023-08" db="EMBL/GenBank/DDBJ databases">
        <title>Whole-genome sequencing of halo(alkali)philic microorganisms from hypersaline lakes.</title>
        <authorList>
            <person name="Sorokin D.Y."/>
            <person name="Abbas B."/>
            <person name="Merkel A.Y."/>
        </authorList>
    </citation>
    <scope>NUCLEOTIDE SEQUENCE [LARGE SCALE GENOMIC DNA]</scope>
    <source>
        <strain evidence="3 4">AB-CW4</strain>
    </source>
</reference>
<dbReference type="InterPro" id="IPR003675">
    <property type="entry name" value="Rce1/LyrA-like_dom"/>
</dbReference>
<feature type="transmembrane region" description="Helical" evidence="1">
    <location>
        <begin position="168"/>
        <end position="186"/>
    </location>
</feature>
<dbReference type="EMBL" id="JAVDDT010000005">
    <property type="protein sequence ID" value="MDQ2070047.1"/>
    <property type="molecule type" value="Genomic_DNA"/>
</dbReference>
<proteinExistence type="predicted"/>
<keyword evidence="4" id="KW-1185">Reference proteome</keyword>
<name>A0ABU0W7N9_9GAMM</name>
<feature type="domain" description="CAAX prenyl protease 2/Lysostaphin resistance protein A-like" evidence="2">
    <location>
        <begin position="94"/>
        <end position="181"/>
    </location>
</feature>
<protein>
    <submittedName>
        <fullName evidence="3">Type II CAAX endopeptidase family protein</fullName>
    </submittedName>
</protein>
<accession>A0ABU0W7N9</accession>
<feature type="transmembrane region" description="Helical" evidence="1">
    <location>
        <begin position="119"/>
        <end position="139"/>
    </location>
</feature>
<dbReference type="Proteomes" id="UP001239019">
    <property type="component" value="Unassembled WGS sequence"/>
</dbReference>
<dbReference type="PANTHER" id="PTHR43592">
    <property type="entry name" value="CAAX AMINO TERMINAL PROTEASE"/>
    <property type="match status" value="1"/>
</dbReference>
<dbReference type="PANTHER" id="PTHR43592:SF15">
    <property type="entry name" value="CAAX AMINO TERMINAL PROTEASE FAMILY PROTEIN"/>
    <property type="match status" value="1"/>
</dbReference>
<feature type="transmembrane region" description="Helical" evidence="1">
    <location>
        <begin position="44"/>
        <end position="67"/>
    </location>
</feature>
<organism evidence="3 4">
    <name type="scientific">Natronospira bacteriovora</name>
    <dbReference type="NCBI Taxonomy" id="3069753"/>
    <lineage>
        <taxon>Bacteria</taxon>
        <taxon>Pseudomonadati</taxon>
        <taxon>Pseudomonadota</taxon>
        <taxon>Gammaproteobacteria</taxon>
        <taxon>Natronospirales</taxon>
        <taxon>Natronospiraceae</taxon>
        <taxon>Natronospira</taxon>
    </lineage>
</organism>
<keyword evidence="1" id="KW-1133">Transmembrane helix</keyword>
<evidence type="ECO:0000259" key="2">
    <source>
        <dbReference type="Pfam" id="PF02517"/>
    </source>
</evidence>
<dbReference type="RefSeq" id="WP_306728544.1">
    <property type="nucleotide sequence ID" value="NZ_JAVDDT010000005.1"/>
</dbReference>
<keyword evidence="1" id="KW-0812">Transmembrane</keyword>
<sequence length="200" mass="22628">MARPDNDFWRSNLFAGLLFQAALIPLALFLAWPLGLPLLGAMHLSWALLFQTLAGTAAIFLLYGLLMPFTPSWGRELEQKVRNMLTQLFRHRSIHWALPLSILAGVGEELLFRGVLQQALAQWLNAPVAILATGLLFGLVHAISRAYFIVATLMGIYMGLLFHWSGNLLLPILIHALYDWLAILYYRSARLRLLRRKVLP</sequence>
<gene>
    <name evidence="3" type="ORF">RBH19_09180</name>
</gene>
<evidence type="ECO:0000256" key="1">
    <source>
        <dbReference type="SAM" id="Phobius"/>
    </source>
</evidence>
<feature type="transmembrane region" description="Helical" evidence="1">
    <location>
        <begin position="12"/>
        <end position="32"/>
    </location>
</feature>
<evidence type="ECO:0000313" key="3">
    <source>
        <dbReference type="EMBL" id="MDQ2070047.1"/>
    </source>
</evidence>
<keyword evidence="1" id="KW-0472">Membrane</keyword>
<evidence type="ECO:0000313" key="4">
    <source>
        <dbReference type="Proteomes" id="UP001239019"/>
    </source>
</evidence>
<dbReference type="Pfam" id="PF02517">
    <property type="entry name" value="Rce1-like"/>
    <property type="match status" value="1"/>
</dbReference>
<comment type="caution">
    <text evidence="3">The sequence shown here is derived from an EMBL/GenBank/DDBJ whole genome shotgun (WGS) entry which is preliminary data.</text>
</comment>